<dbReference type="Proteomes" id="UP000323506">
    <property type="component" value="Chromosome A04"/>
</dbReference>
<evidence type="ECO:0000313" key="1">
    <source>
        <dbReference type="EMBL" id="TYH21824.1"/>
    </source>
</evidence>
<dbReference type="InterPro" id="IPR015915">
    <property type="entry name" value="Kelch-typ_b-propeller"/>
</dbReference>
<accession>A0A5D2GUZ3</accession>
<dbReference type="InterPro" id="IPR006652">
    <property type="entry name" value="Kelch_1"/>
</dbReference>
<proteinExistence type="predicted"/>
<name>A0A5D2GUZ3_GOSDA</name>
<gene>
    <name evidence="1" type="ORF">ES288_A04G076500v1</name>
</gene>
<dbReference type="Pfam" id="PF01344">
    <property type="entry name" value="Kelch_1"/>
    <property type="match status" value="2"/>
</dbReference>
<evidence type="ECO:0000313" key="2">
    <source>
        <dbReference type="Proteomes" id="UP000323506"/>
    </source>
</evidence>
<dbReference type="GO" id="GO:2000762">
    <property type="term" value="P:regulation of phenylpropanoid metabolic process"/>
    <property type="evidence" value="ECO:0007669"/>
    <property type="project" value="InterPro"/>
</dbReference>
<sequence length="400" mass="45094">MVELGSTGPVRLSLTRTKPARGAVRVSYLHHRTWGFHTARHTPMSLACVLHTATTRPCPILCAKTWTFCFWQEIGNECLTWFHYSTHRLAVRVCRRWQELLQSKEFYYHRKRNGYTQKAACLIQLLKCDSDPDGSKPVGPPRYGITVFEPVSGTWGRLDPVPKYPNGLPLFCQITSCEGKILVMGGWDPTNYEAVRDMFIYEFTTQRWRQGKQMSETRSFFAAGELDGRIIVAGGHDEHKNALRTAWEYDARMFEWKELKPMSEERDKCQGVGIGSEFWVVSGYCTDNQGQFEGSAEVMELETGQWARVEEAWKASQCPRSCVGVGKEKQLFSWADCDSAIRAGVCSVPLGEWTFVSGSAHQGGPTGFFLVDQQTGKFNTIDGISQQVSGFIQSGCCVDI</sequence>
<dbReference type="GO" id="GO:0080037">
    <property type="term" value="P:negative regulation of cytokinin-activated signaling pathway"/>
    <property type="evidence" value="ECO:0007669"/>
    <property type="project" value="InterPro"/>
</dbReference>
<dbReference type="Gene3D" id="2.120.10.80">
    <property type="entry name" value="Kelch-type beta propeller"/>
    <property type="match status" value="1"/>
</dbReference>
<organism evidence="1 2">
    <name type="scientific">Gossypium darwinii</name>
    <name type="common">Darwin's cotton</name>
    <name type="synonym">Gossypium barbadense var. darwinii</name>
    <dbReference type="NCBI Taxonomy" id="34276"/>
    <lineage>
        <taxon>Eukaryota</taxon>
        <taxon>Viridiplantae</taxon>
        <taxon>Streptophyta</taxon>
        <taxon>Embryophyta</taxon>
        <taxon>Tracheophyta</taxon>
        <taxon>Spermatophyta</taxon>
        <taxon>Magnoliopsida</taxon>
        <taxon>eudicotyledons</taxon>
        <taxon>Gunneridae</taxon>
        <taxon>Pentapetalae</taxon>
        <taxon>rosids</taxon>
        <taxon>malvids</taxon>
        <taxon>Malvales</taxon>
        <taxon>Malvaceae</taxon>
        <taxon>Malvoideae</taxon>
        <taxon>Gossypium</taxon>
    </lineage>
</organism>
<dbReference type="InterPro" id="IPR044595">
    <property type="entry name" value="KMD1-4"/>
</dbReference>
<keyword evidence="2" id="KW-1185">Reference proteome</keyword>
<dbReference type="PANTHER" id="PTHR46407">
    <property type="entry name" value="OS02G0208700 PROTEIN"/>
    <property type="match status" value="1"/>
</dbReference>
<dbReference type="AlphaFoldDB" id="A0A5D2GUZ3"/>
<protein>
    <recommendedName>
        <fullName evidence="3">F-box domain-containing protein</fullName>
    </recommendedName>
</protein>
<dbReference type="PANTHER" id="PTHR46407:SF4">
    <property type="entry name" value="F-BOX DOMAIN-CONTAINING PROTEIN"/>
    <property type="match status" value="1"/>
</dbReference>
<dbReference type="SUPFAM" id="SSF117281">
    <property type="entry name" value="Kelch motif"/>
    <property type="match status" value="1"/>
</dbReference>
<dbReference type="SMART" id="SM00612">
    <property type="entry name" value="Kelch"/>
    <property type="match status" value="2"/>
</dbReference>
<dbReference type="EMBL" id="CM017691">
    <property type="protein sequence ID" value="TYH21824.1"/>
    <property type="molecule type" value="Genomic_DNA"/>
</dbReference>
<evidence type="ECO:0008006" key="3">
    <source>
        <dbReference type="Google" id="ProtNLM"/>
    </source>
</evidence>
<reference evidence="1 2" key="1">
    <citation type="submission" date="2019-06" db="EMBL/GenBank/DDBJ databases">
        <title>WGS assembly of Gossypium darwinii.</title>
        <authorList>
            <person name="Chen Z.J."/>
            <person name="Sreedasyam A."/>
            <person name="Ando A."/>
            <person name="Song Q."/>
            <person name="De L."/>
            <person name="Hulse-Kemp A."/>
            <person name="Ding M."/>
            <person name="Ye W."/>
            <person name="Kirkbride R."/>
            <person name="Jenkins J."/>
            <person name="Plott C."/>
            <person name="Lovell J."/>
            <person name="Lin Y.-M."/>
            <person name="Vaughn R."/>
            <person name="Liu B."/>
            <person name="Li W."/>
            <person name="Simpson S."/>
            <person name="Scheffler B."/>
            <person name="Saski C."/>
            <person name="Grover C."/>
            <person name="Hu G."/>
            <person name="Conover J."/>
            <person name="Carlson J."/>
            <person name="Shu S."/>
            <person name="Boston L."/>
            <person name="Williams M."/>
            <person name="Peterson D."/>
            <person name="Mcgee K."/>
            <person name="Jones D."/>
            <person name="Wendel J."/>
            <person name="Stelly D."/>
            <person name="Grimwood J."/>
            <person name="Schmutz J."/>
        </authorList>
    </citation>
    <scope>NUCLEOTIDE SEQUENCE [LARGE SCALE GENOMIC DNA]</scope>
    <source>
        <strain evidence="1">1808015.09</strain>
    </source>
</reference>